<sequence>MRAATARKPKAVKVKHVEIRETFMRYRVMVTRVQVAERYVRATDEEDAAKKVQEEFDRPYGYFGSWKTASSEVEVVGAEETAVIKQPHPLSPEGPLLLSLKEAGKALGLSYSTVYELVNRGEIEHVMVGSRKYISRDALTYFISQNTHRGYHR</sequence>
<evidence type="ECO:0000313" key="2">
    <source>
        <dbReference type="EMBL" id="MBB5493934.1"/>
    </source>
</evidence>
<dbReference type="Proteomes" id="UP000579647">
    <property type="component" value="Unassembled WGS sequence"/>
</dbReference>
<accession>A0A840WCR8</accession>
<proteinExistence type="predicted"/>
<dbReference type="AlphaFoldDB" id="A0A840WCR8"/>
<evidence type="ECO:0000313" key="3">
    <source>
        <dbReference type="Proteomes" id="UP000579647"/>
    </source>
</evidence>
<feature type="domain" description="Helix-turn-helix" evidence="1">
    <location>
        <begin position="97"/>
        <end position="146"/>
    </location>
</feature>
<gene>
    <name evidence="2" type="ORF">HNR07_005071</name>
</gene>
<comment type="caution">
    <text evidence="2">The sequence shown here is derived from an EMBL/GenBank/DDBJ whole genome shotgun (WGS) entry which is preliminary data.</text>
</comment>
<protein>
    <submittedName>
        <fullName evidence="2">Excisionase family DNA binding protein</fullName>
    </submittedName>
</protein>
<dbReference type="Pfam" id="PF12728">
    <property type="entry name" value="HTH_17"/>
    <property type="match status" value="1"/>
</dbReference>
<keyword evidence="3" id="KW-1185">Reference proteome</keyword>
<dbReference type="InterPro" id="IPR041657">
    <property type="entry name" value="HTH_17"/>
</dbReference>
<dbReference type="RefSeq" id="WP_184367026.1">
    <property type="nucleotide sequence ID" value="NZ_BAAAKM010000149.1"/>
</dbReference>
<dbReference type="NCBIfam" id="TIGR01764">
    <property type="entry name" value="excise"/>
    <property type="match status" value="1"/>
</dbReference>
<evidence type="ECO:0000259" key="1">
    <source>
        <dbReference type="Pfam" id="PF12728"/>
    </source>
</evidence>
<dbReference type="EMBL" id="JACHDO010000001">
    <property type="protein sequence ID" value="MBB5493934.1"/>
    <property type="molecule type" value="Genomic_DNA"/>
</dbReference>
<name>A0A840WCR8_9ACTN</name>
<organism evidence="2 3">
    <name type="scientific">Nocardiopsis metallicus</name>
    <dbReference type="NCBI Taxonomy" id="179819"/>
    <lineage>
        <taxon>Bacteria</taxon>
        <taxon>Bacillati</taxon>
        <taxon>Actinomycetota</taxon>
        <taxon>Actinomycetes</taxon>
        <taxon>Streptosporangiales</taxon>
        <taxon>Nocardiopsidaceae</taxon>
        <taxon>Nocardiopsis</taxon>
    </lineage>
</organism>
<dbReference type="GO" id="GO:0003677">
    <property type="term" value="F:DNA binding"/>
    <property type="evidence" value="ECO:0007669"/>
    <property type="project" value="InterPro"/>
</dbReference>
<reference evidence="2 3" key="1">
    <citation type="submission" date="2020-08" db="EMBL/GenBank/DDBJ databases">
        <title>Sequencing the genomes of 1000 actinobacteria strains.</title>
        <authorList>
            <person name="Klenk H.-P."/>
        </authorList>
    </citation>
    <scope>NUCLEOTIDE SEQUENCE [LARGE SCALE GENOMIC DNA]</scope>
    <source>
        <strain evidence="2 3">DSM 44598</strain>
    </source>
</reference>
<dbReference type="InterPro" id="IPR010093">
    <property type="entry name" value="SinI_DNA-bd"/>
</dbReference>